<dbReference type="HOGENOM" id="CLU_1011684_0_0_0"/>
<sequence length="275" mass="29667">MRLVSLRSTIAQPALAWLAFGLLLGTVLGTAASQLRPTDRLVVGGTGRTLSVLLVTDRAEVLIGGGTDPNDAADFVDRSTVPWQRPLELLVVPAWDPEHVPGALGIIERGNVHSIVVWGEAGNQPAWTVLERRARTAGVSLEWIRETAVIPIDATTRLVLQALPDGGAICLERGELRIVIVDTAGERPSRACRQSAATISLRRAITPEARFLVRPRPLRASELASGAPYEVQLERGERLTVRLQDGELRLPLGALLNDPRRVLGPHSTSSGTPDR</sequence>
<accession>B9L1Q2</accession>
<evidence type="ECO:0008006" key="3">
    <source>
        <dbReference type="Google" id="ProtNLM"/>
    </source>
</evidence>
<reference evidence="1 2" key="1">
    <citation type="journal article" date="2009" name="PLoS ONE">
        <title>Complete genome sequence of the aerobic CO-oxidizing thermophile Thermomicrobium roseum.</title>
        <authorList>
            <person name="Wu D."/>
            <person name="Raymond J."/>
            <person name="Wu M."/>
            <person name="Chatterji S."/>
            <person name="Ren Q."/>
            <person name="Graham J.E."/>
            <person name="Bryant D.A."/>
            <person name="Robb F."/>
            <person name="Colman A."/>
            <person name="Tallon L.J."/>
            <person name="Badger J.H."/>
            <person name="Madupu R."/>
            <person name="Ward N.L."/>
            <person name="Eisen J.A."/>
        </authorList>
    </citation>
    <scope>NUCLEOTIDE SEQUENCE [LARGE SCALE GENOMIC DNA]</scope>
    <source>
        <strain evidence="2">ATCC 27502 / DSM 5159 / P-2</strain>
    </source>
</reference>
<name>B9L1Q2_THERP</name>
<gene>
    <name evidence="1" type="ordered locus">trd_1314</name>
</gene>
<dbReference type="AlphaFoldDB" id="B9L1Q2"/>
<keyword evidence="2" id="KW-1185">Reference proteome</keyword>
<dbReference type="KEGG" id="tro:trd_1314"/>
<dbReference type="OrthoDB" id="9871577at2"/>
<evidence type="ECO:0000313" key="2">
    <source>
        <dbReference type="Proteomes" id="UP000000447"/>
    </source>
</evidence>
<evidence type="ECO:0000313" key="1">
    <source>
        <dbReference type="EMBL" id="ACM04763.1"/>
    </source>
</evidence>
<proteinExistence type="predicted"/>
<dbReference type="eggNOG" id="COG2333">
    <property type="taxonomic scope" value="Bacteria"/>
</dbReference>
<dbReference type="Proteomes" id="UP000000447">
    <property type="component" value="Chromosome"/>
</dbReference>
<dbReference type="EMBL" id="CP001275">
    <property type="protein sequence ID" value="ACM04763.1"/>
    <property type="molecule type" value="Genomic_DNA"/>
</dbReference>
<protein>
    <recommendedName>
        <fullName evidence="3">MBL fold metallo-hydrolase</fullName>
    </recommendedName>
</protein>
<dbReference type="STRING" id="309801.trd_1314"/>
<organism evidence="1 2">
    <name type="scientific">Thermomicrobium roseum (strain ATCC 27502 / DSM 5159 / P-2)</name>
    <dbReference type="NCBI Taxonomy" id="309801"/>
    <lineage>
        <taxon>Bacteria</taxon>
        <taxon>Pseudomonadati</taxon>
        <taxon>Thermomicrobiota</taxon>
        <taxon>Thermomicrobia</taxon>
        <taxon>Thermomicrobiales</taxon>
        <taxon>Thermomicrobiaceae</taxon>
        <taxon>Thermomicrobium</taxon>
    </lineage>
</organism>
<dbReference type="RefSeq" id="WP_015922263.1">
    <property type="nucleotide sequence ID" value="NC_011959.1"/>
</dbReference>